<keyword evidence="1" id="KW-0106">Calcium</keyword>
<dbReference type="Gene3D" id="2.60.120.650">
    <property type="entry name" value="Cupin"/>
    <property type="match status" value="1"/>
</dbReference>
<dbReference type="InterPro" id="IPR011992">
    <property type="entry name" value="EF-hand-dom_pair"/>
</dbReference>
<accession>A0A9P1G8J4</accession>
<dbReference type="EMBL" id="CAMXCT010002968">
    <property type="protein sequence ID" value="CAI4001615.1"/>
    <property type="molecule type" value="Genomic_DNA"/>
</dbReference>
<comment type="caution">
    <text evidence="3">The sequence shown here is derived from an EMBL/GenBank/DDBJ whole genome shotgun (WGS) entry which is preliminary data.</text>
</comment>
<gene>
    <name evidence="3" type="ORF">C1SCF055_LOCUS27645</name>
</gene>
<dbReference type="InterPro" id="IPR018247">
    <property type="entry name" value="EF_Hand_1_Ca_BS"/>
</dbReference>
<dbReference type="AlphaFoldDB" id="A0A9P1G8J4"/>
<dbReference type="PROSITE" id="PS00018">
    <property type="entry name" value="EF_HAND_1"/>
    <property type="match status" value="1"/>
</dbReference>
<proteinExistence type="predicted"/>
<evidence type="ECO:0000313" key="5">
    <source>
        <dbReference type="EMBL" id="CAL4788927.1"/>
    </source>
</evidence>
<dbReference type="InterPro" id="IPR003347">
    <property type="entry name" value="JmjC_dom"/>
</dbReference>
<dbReference type="SUPFAM" id="SSF47473">
    <property type="entry name" value="EF-hand"/>
    <property type="match status" value="1"/>
</dbReference>
<dbReference type="Proteomes" id="UP001152797">
    <property type="component" value="Unassembled WGS sequence"/>
</dbReference>
<reference evidence="3" key="1">
    <citation type="submission" date="2022-10" db="EMBL/GenBank/DDBJ databases">
        <authorList>
            <person name="Chen Y."/>
            <person name="Dougan E. K."/>
            <person name="Chan C."/>
            <person name="Rhodes N."/>
            <person name="Thang M."/>
        </authorList>
    </citation>
    <scope>NUCLEOTIDE SEQUENCE</scope>
</reference>
<protein>
    <submittedName>
        <fullName evidence="5">JmjC domain-containing protein</fullName>
    </submittedName>
</protein>
<evidence type="ECO:0000313" key="4">
    <source>
        <dbReference type="EMBL" id="CAL1154990.1"/>
    </source>
</evidence>
<keyword evidence="6" id="KW-1185">Reference proteome</keyword>
<feature type="domain" description="JmjC" evidence="2">
    <location>
        <begin position="195"/>
        <end position="343"/>
    </location>
</feature>
<dbReference type="EMBL" id="CAMXCT020002968">
    <property type="protein sequence ID" value="CAL1154990.1"/>
    <property type="molecule type" value="Genomic_DNA"/>
</dbReference>
<name>A0A9P1G8J4_9DINO</name>
<dbReference type="EMBL" id="CAMXCT030002968">
    <property type="protein sequence ID" value="CAL4788927.1"/>
    <property type="molecule type" value="Genomic_DNA"/>
</dbReference>
<evidence type="ECO:0000313" key="3">
    <source>
        <dbReference type="EMBL" id="CAI4001615.1"/>
    </source>
</evidence>
<evidence type="ECO:0000259" key="2">
    <source>
        <dbReference type="PROSITE" id="PS51184"/>
    </source>
</evidence>
<organism evidence="3">
    <name type="scientific">Cladocopium goreaui</name>
    <dbReference type="NCBI Taxonomy" id="2562237"/>
    <lineage>
        <taxon>Eukaryota</taxon>
        <taxon>Sar</taxon>
        <taxon>Alveolata</taxon>
        <taxon>Dinophyceae</taxon>
        <taxon>Suessiales</taxon>
        <taxon>Symbiodiniaceae</taxon>
        <taxon>Cladocopium</taxon>
    </lineage>
</organism>
<evidence type="ECO:0000313" key="6">
    <source>
        <dbReference type="Proteomes" id="UP001152797"/>
    </source>
</evidence>
<sequence length="565" mass="64699">MSRLALLPGAAAFTLLQSPLWEPELQALSVEASMQWSVKAIENPGPSYGALDVDGSCDHFEPLRNFTPKNPLADDFEKPTAVIPRYRKLTAGQLQDLVSNGQPFVVEDCGQDAPLISWSCKDYALRWPEGKMRAEYSEGQRPILLGDADWFRTLRPTGLHSQHLSKGDKLAGPYIWHVKDHEPNQCCNSTETCWPVKRSVQEHWRTPYFLRQQHINAQEAKDSFELWFSLAGGGALSHADAYNEMTLSLQLRGSKEWRLAMHPPVATAFDAIESHDGGIYKSKRWMPEYDFTLHQGECFVFPPGYFHETFVRPDAAAEHCTVAATFQFIAPLPARYWRNFLPRWFNSHLSWEEHSLEVWAPVATLSHQGGTNWEVSARTSLLLRKLDSDQDERVSYAEVDAFFQRPENHWATDKDFAWFPFVPADQAAQVKDEVAWELRRSVARAVVDFHDLDGDGQISGSELYTSLWQWKVLVQKKRSLMKLFKKRKGKTNSQDVLRFEIDFLRQHAGCSQLGRLRAEAACQRLSELQMQNPIGQSAEIPLFRVIAGEEDEEYDIEESKRREEL</sequence>
<reference evidence="4" key="2">
    <citation type="submission" date="2024-04" db="EMBL/GenBank/DDBJ databases">
        <authorList>
            <person name="Chen Y."/>
            <person name="Shah S."/>
            <person name="Dougan E. K."/>
            <person name="Thang M."/>
            <person name="Chan C."/>
        </authorList>
    </citation>
    <scope>NUCLEOTIDE SEQUENCE [LARGE SCALE GENOMIC DNA]</scope>
</reference>
<evidence type="ECO:0000256" key="1">
    <source>
        <dbReference type="ARBA" id="ARBA00022837"/>
    </source>
</evidence>
<dbReference type="Pfam" id="PF08007">
    <property type="entry name" value="JmjC_2"/>
    <property type="match status" value="1"/>
</dbReference>
<dbReference type="PROSITE" id="PS51184">
    <property type="entry name" value="JMJC"/>
    <property type="match status" value="1"/>
</dbReference>
<dbReference type="OrthoDB" id="10059120at2759"/>
<dbReference type="Gene3D" id="1.10.238.10">
    <property type="entry name" value="EF-hand"/>
    <property type="match status" value="1"/>
</dbReference>
<dbReference type="SUPFAM" id="SSF51197">
    <property type="entry name" value="Clavaminate synthase-like"/>
    <property type="match status" value="1"/>
</dbReference>